<dbReference type="RefSeq" id="WP_132543213.1">
    <property type="nucleotide sequence ID" value="NZ_SLWY01000013.1"/>
</dbReference>
<evidence type="ECO:0000259" key="1">
    <source>
        <dbReference type="Pfam" id="PF12146"/>
    </source>
</evidence>
<evidence type="ECO:0000313" key="3">
    <source>
        <dbReference type="Proteomes" id="UP000295765"/>
    </source>
</evidence>
<organism evidence="2 3">
    <name type="scientific">Plasticicumulans lactativorans</name>
    <dbReference type="NCBI Taxonomy" id="1133106"/>
    <lineage>
        <taxon>Bacteria</taxon>
        <taxon>Pseudomonadati</taxon>
        <taxon>Pseudomonadota</taxon>
        <taxon>Gammaproteobacteria</taxon>
        <taxon>Candidatus Competibacteraceae</taxon>
        <taxon>Plasticicumulans</taxon>
    </lineage>
</organism>
<dbReference type="SUPFAM" id="SSF53474">
    <property type="entry name" value="alpha/beta-Hydrolases"/>
    <property type="match status" value="1"/>
</dbReference>
<accession>A0A4R2LCK6</accession>
<reference evidence="2 3" key="1">
    <citation type="submission" date="2019-03" db="EMBL/GenBank/DDBJ databases">
        <title>Genomic Encyclopedia of Type Strains, Phase IV (KMG-IV): sequencing the most valuable type-strain genomes for metagenomic binning, comparative biology and taxonomic classification.</title>
        <authorList>
            <person name="Goeker M."/>
        </authorList>
    </citation>
    <scope>NUCLEOTIDE SEQUENCE [LARGE SCALE GENOMIC DNA]</scope>
    <source>
        <strain evidence="2 3">DSM 25287</strain>
    </source>
</reference>
<dbReference type="Gene3D" id="3.40.50.1820">
    <property type="entry name" value="alpha/beta hydrolase"/>
    <property type="match status" value="1"/>
</dbReference>
<dbReference type="Pfam" id="PF12146">
    <property type="entry name" value="Hydrolase_4"/>
    <property type="match status" value="1"/>
</dbReference>
<comment type="caution">
    <text evidence="2">The sequence shown here is derived from an EMBL/GenBank/DDBJ whole genome shotgun (WGS) entry which is preliminary data.</text>
</comment>
<gene>
    <name evidence="2" type="ORF">EV699_11356</name>
</gene>
<dbReference type="OrthoDB" id="9788260at2"/>
<sequence>MSTAAAPTPARWSRESAITLADGGAAARCPWVEALLAEYAAAVRRVSLEGVGGIELVCDVFPASAPERAALVLVHGTGEASIRYLELVHDLRRLFPAWSLYLPNHRGQGLSQRLLERRPWHAIADDPAARARYQTCHVERFDDYVSDLERCLAEVVRPATHPCLLGLGHSGGATILLRHAQRHPGRFAALAGTAPMVEIRGLWGLPVGRDVLGRAALAAALVAGRGDDFAIGQGPYTPLPFREADGRLNSVTGSEARYRLRSHLQARFPETALGGPSWRWVAEAIAAGSALRREAARIATPLLLVDAGCDALVNAAASAAFAAAVARAHPGTCRHLHLAAARHELLIERDVLRDRVLDAITDFLAAACPPAARG</sequence>
<dbReference type="AlphaFoldDB" id="A0A4R2LCK6"/>
<protein>
    <submittedName>
        <fullName evidence="2">Lysophospholipase</fullName>
    </submittedName>
</protein>
<dbReference type="EMBL" id="SLWY01000013">
    <property type="protein sequence ID" value="TCO80578.1"/>
    <property type="molecule type" value="Genomic_DNA"/>
</dbReference>
<keyword evidence="3" id="KW-1185">Reference proteome</keyword>
<dbReference type="InterPro" id="IPR022742">
    <property type="entry name" value="Hydrolase_4"/>
</dbReference>
<proteinExistence type="predicted"/>
<dbReference type="InterPro" id="IPR029058">
    <property type="entry name" value="AB_hydrolase_fold"/>
</dbReference>
<dbReference type="PANTHER" id="PTHR11614">
    <property type="entry name" value="PHOSPHOLIPASE-RELATED"/>
    <property type="match status" value="1"/>
</dbReference>
<name>A0A4R2LCK6_9GAMM</name>
<evidence type="ECO:0000313" key="2">
    <source>
        <dbReference type="EMBL" id="TCO80578.1"/>
    </source>
</evidence>
<dbReference type="InterPro" id="IPR051044">
    <property type="entry name" value="MAG_DAG_Lipase"/>
</dbReference>
<feature type="domain" description="Serine aminopeptidase S33" evidence="1">
    <location>
        <begin position="66"/>
        <end position="350"/>
    </location>
</feature>
<dbReference type="Proteomes" id="UP000295765">
    <property type="component" value="Unassembled WGS sequence"/>
</dbReference>